<protein>
    <submittedName>
        <fullName evidence="1">Uncharacterized protein</fullName>
    </submittedName>
</protein>
<comment type="caution">
    <text evidence="1">The sequence shown here is derived from an EMBL/GenBank/DDBJ whole genome shotgun (WGS) entry which is preliminary data.</text>
</comment>
<gene>
    <name evidence="1" type="ORF">REJC140_00155</name>
</gene>
<evidence type="ECO:0000313" key="2">
    <source>
        <dbReference type="Proteomes" id="UP000606921"/>
    </source>
</evidence>
<reference evidence="1 2" key="1">
    <citation type="submission" date="2020-11" db="EMBL/GenBank/DDBJ databases">
        <authorList>
            <person name="Lassalle F."/>
        </authorList>
    </citation>
    <scope>NUCLEOTIDE SEQUENCE [LARGE SCALE GENOMIC DNA]</scope>
    <source>
        <strain evidence="1 2">JC140</strain>
    </source>
</reference>
<evidence type="ECO:0000313" key="1">
    <source>
        <dbReference type="EMBL" id="CAD7023286.1"/>
    </source>
</evidence>
<organism evidence="1 2">
    <name type="scientific">Pseudorhizobium endolithicum</name>
    <dbReference type="NCBI Taxonomy" id="1191678"/>
    <lineage>
        <taxon>Bacteria</taxon>
        <taxon>Pseudomonadati</taxon>
        <taxon>Pseudomonadota</taxon>
        <taxon>Alphaproteobacteria</taxon>
        <taxon>Hyphomicrobiales</taxon>
        <taxon>Rhizobiaceae</taxon>
        <taxon>Rhizobium/Agrobacterium group</taxon>
        <taxon>Pseudorhizobium</taxon>
    </lineage>
</organism>
<dbReference type="RefSeq" id="WP_142590862.1">
    <property type="nucleotide sequence ID" value="NZ_CABFWF030000001.1"/>
</dbReference>
<dbReference type="Proteomes" id="UP000606921">
    <property type="component" value="Unassembled WGS sequence"/>
</dbReference>
<sequence length="149" mass="17068">MQTAADTTATRKHIIEANETVLCLSKWNSPIWGPRSVIAETPAMGRPLTVCDLLDELTDDDTVTIRRLNVETWSAPEDITEEVARHYLYVMDEREGVELGDEDRFPAYVRNSRAWALWKDDLEASAPVHRDPDRLHDERRDHQVMGLVA</sequence>
<accession>A0ABN7JD13</accession>
<dbReference type="EMBL" id="CABFWF030000001">
    <property type="protein sequence ID" value="CAD7023286.1"/>
    <property type="molecule type" value="Genomic_DNA"/>
</dbReference>
<name>A0ABN7JD13_9HYPH</name>
<proteinExistence type="predicted"/>
<keyword evidence="2" id="KW-1185">Reference proteome</keyword>